<dbReference type="EMBL" id="CP137579">
    <property type="protein sequence ID" value="WOX30919.1"/>
    <property type="molecule type" value="Genomic_DNA"/>
</dbReference>
<dbReference type="InterPro" id="IPR050411">
    <property type="entry name" value="AlphaKG_dependent_hydroxylases"/>
</dbReference>
<dbReference type="Gene3D" id="3.60.130.10">
    <property type="entry name" value="Clavaminate synthase-like"/>
    <property type="match status" value="1"/>
</dbReference>
<accession>A0A8I2HB87</accession>
<reference evidence="5" key="1">
    <citation type="submission" date="2019-10" db="EMBL/GenBank/DDBJ databases">
        <authorList>
            <person name="Paulsen S."/>
        </authorList>
    </citation>
    <scope>NUCLEOTIDE SEQUENCE</scope>
    <source>
        <strain evidence="5">LMG 19692</strain>
    </source>
</reference>
<evidence type="ECO:0000259" key="4">
    <source>
        <dbReference type="Pfam" id="PF02668"/>
    </source>
</evidence>
<dbReference type="AlphaFoldDB" id="A0A8I2HB87"/>
<dbReference type="EMBL" id="WEIA01000030">
    <property type="protein sequence ID" value="NLR24339.1"/>
    <property type="molecule type" value="Genomic_DNA"/>
</dbReference>
<protein>
    <submittedName>
        <fullName evidence="5">TauD/TfdA family dioxygenase</fullName>
    </submittedName>
</protein>
<evidence type="ECO:0000256" key="2">
    <source>
        <dbReference type="ARBA" id="ARBA00023002"/>
    </source>
</evidence>
<evidence type="ECO:0000313" key="8">
    <source>
        <dbReference type="Proteomes" id="UP001304419"/>
    </source>
</evidence>
<dbReference type="Proteomes" id="UP000646877">
    <property type="component" value="Unassembled WGS sequence"/>
</dbReference>
<feature type="domain" description="TauD/TfdA-like" evidence="4">
    <location>
        <begin position="33"/>
        <end position="322"/>
    </location>
</feature>
<keyword evidence="5" id="KW-0223">Dioxygenase</keyword>
<name>A0A8I2HB87_9GAMM</name>
<dbReference type="InterPro" id="IPR042098">
    <property type="entry name" value="TauD-like_sf"/>
</dbReference>
<keyword evidence="3" id="KW-0045">Antibiotic biosynthesis</keyword>
<comment type="cofactor">
    <cofactor evidence="1">
        <name>Fe(2+)</name>
        <dbReference type="ChEBI" id="CHEBI:29033"/>
    </cofactor>
</comment>
<dbReference type="PANTHER" id="PTHR10696">
    <property type="entry name" value="GAMMA-BUTYROBETAINE HYDROXYLASE-RELATED"/>
    <property type="match status" value="1"/>
</dbReference>
<keyword evidence="8" id="KW-1185">Reference proteome</keyword>
<dbReference type="InterPro" id="IPR003819">
    <property type="entry name" value="TauD/TfdA-like"/>
</dbReference>
<sequence length="342" mass="39526">MDYLALLNQGSVTTSFFDQNKPLPLVITDTSNSISLIEWASNNSEVIKQCVFKYGAVLCRGFVVKSHKDFERYIRLTSAGALPYHERSSPREQVEGNIYTSTSQRADQSIFLHNEQSYNLNFSRNIYFYCEVPAAVGGETPLADTRKILERIPEPLKLKLVEKGYQYQRNFSELFGLTWQEAYQTRDRNEVESYCTQNDIQFEWADGDIELRTRQKRAVIAIHPFTKERCWFNHCTFFNFKTLSEQVQSSLSAIFDMKNVPNQTCFGDGTPFSHSEIIQLQQAYLAEKVSFKWESSDVLMVDNMLSSHGREPFQGNRRVLTGLSEPTLWSDVQDKEMMVLEI</sequence>
<dbReference type="GO" id="GO:0016706">
    <property type="term" value="F:2-oxoglutarate-dependent dioxygenase activity"/>
    <property type="evidence" value="ECO:0007669"/>
    <property type="project" value="UniProtKB-ARBA"/>
</dbReference>
<organism evidence="5 7">
    <name type="scientific">Pseudoalteromonas maricaloris</name>
    <dbReference type="NCBI Taxonomy" id="184924"/>
    <lineage>
        <taxon>Bacteria</taxon>
        <taxon>Pseudomonadati</taxon>
        <taxon>Pseudomonadota</taxon>
        <taxon>Gammaproteobacteria</taxon>
        <taxon>Alteromonadales</taxon>
        <taxon>Pseudoalteromonadaceae</taxon>
        <taxon>Pseudoalteromonas</taxon>
    </lineage>
</organism>
<evidence type="ECO:0000313" key="6">
    <source>
        <dbReference type="EMBL" id="WOX30919.1"/>
    </source>
</evidence>
<dbReference type="GO" id="GO:0017000">
    <property type="term" value="P:antibiotic biosynthetic process"/>
    <property type="evidence" value="ECO:0007669"/>
    <property type="project" value="UniProtKB-KW"/>
</dbReference>
<evidence type="ECO:0000256" key="1">
    <source>
        <dbReference type="ARBA" id="ARBA00001954"/>
    </source>
</evidence>
<dbReference type="Proteomes" id="UP001304419">
    <property type="component" value="Chromosome 2"/>
</dbReference>
<evidence type="ECO:0000313" key="7">
    <source>
        <dbReference type="Proteomes" id="UP000646877"/>
    </source>
</evidence>
<proteinExistence type="predicted"/>
<dbReference type="Pfam" id="PF02668">
    <property type="entry name" value="TauD"/>
    <property type="match status" value="1"/>
</dbReference>
<dbReference type="PANTHER" id="PTHR10696:SF56">
    <property type="entry name" value="TAUD_TFDA-LIKE DOMAIN-CONTAINING PROTEIN"/>
    <property type="match status" value="1"/>
</dbReference>
<dbReference type="RefSeq" id="WP_130127693.1">
    <property type="nucleotide sequence ID" value="NZ_CBCSDF010000033.1"/>
</dbReference>
<evidence type="ECO:0000256" key="3">
    <source>
        <dbReference type="ARBA" id="ARBA00023194"/>
    </source>
</evidence>
<reference evidence="6 8" key="2">
    <citation type="submission" date="2023-10" db="EMBL/GenBank/DDBJ databases">
        <title>To unveil natural product biosynthetic capacity in Pseudoalteromonas.</title>
        <authorList>
            <person name="Wang J."/>
        </authorList>
    </citation>
    <scope>NUCLEOTIDE SEQUENCE [LARGE SCALE GENOMIC DNA]</scope>
    <source>
        <strain evidence="6 8">DSM 15914</strain>
    </source>
</reference>
<dbReference type="SUPFAM" id="SSF51197">
    <property type="entry name" value="Clavaminate synthase-like"/>
    <property type="match status" value="1"/>
</dbReference>
<gene>
    <name evidence="5" type="ORF">F9Y85_24135</name>
    <name evidence="6" type="ORF">R5H13_23890</name>
</gene>
<keyword evidence="2" id="KW-0560">Oxidoreductase</keyword>
<evidence type="ECO:0000313" key="5">
    <source>
        <dbReference type="EMBL" id="NLR24339.1"/>
    </source>
</evidence>